<dbReference type="InterPro" id="IPR011989">
    <property type="entry name" value="ARM-like"/>
</dbReference>
<evidence type="ECO:0000256" key="1">
    <source>
        <dbReference type="ARBA" id="ARBA00004123"/>
    </source>
</evidence>
<keyword evidence="5" id="KW-0653">Protein transport</keyword>
<keyword evidence="6" id="KW-0539">Nucleus</keyword>
<dbReference type="OrthoDB" id="760868at2759"/>
<dbReference type="InterPro" id="IPR016024">
    <property type="entry name" value="ARM-type_fold"/>
</dbReference>
<comment type="subcellular location">
    <subcellularLocation>
        <location evidence="2">Cytoplasm</location>
    </subcellularLocation>
    <subcellularLocation>
        <location evidence="1">Nucleus</location>
    </subcellularLocation>
</comment>
<dbReference type="GO" id="GO:0006606">
    <property type="term" value="P:protein import into nucleus"/>
    <property type="evidence" value="ECO:0007669"/>
    <property type="project" value="TreeGrafter"/>
</dbReference>
<dbReference type="SMART" id="SM00913">
    <property type="entry name" value="IBN_N"/>
    <property type="match status" value="1"/>
</dbReference>
<sequence>MLSEKAKGKQRAIDPEADGESSTFRRLTIRFTEGIPDLALFVTSTDAVRDVKAKITSARPQLQDRRLRLIHAGRLLTDGTLLHSWLSTLEERQSRAKTSPSSDTSPSPPQSHIITWLHCSVGPNMEPGTETDEKPQITQLRPLRGFDRLVTAGFSEEDISNFRRQFHSQSSSDYLDIDIENDDEELYVHFRVLDRPRLIDLVDDEHARALEEQWIDSMDTVSNAPLVQTSVQSMLLRGIVMGFFFPILPFFFLRDAKPAAFWDDGNEVQPTENVIFPYVATCSGCSTRTTTTAPFFSFPHTMDLQGLAGLFATTYNADPNIQKAGELQIRKIGAQEGMLTAILQIIASDSVDLSTRQACSVYLKNRIHTSYILDAPGTRPEQIPIAQSDRDALKSNILRVLAGSPSRTITVQLGATLKDLISHDFPDRWSGLLESVNALLNSGDIREVGAGCVAALECVRAFRYRQTKDFLPLVVEKLFPTLVTVASGMLNTPPSSAQEIPSMLHLILKAYKTSIIVNLSVHQQSPESLVPWGRLLFQVVNLSLPSNAVPENEDEREKSEWWKAKKWAYATLGRLFHRFGNPSQLPSPMQKEYGEFANHFVTAFAPEIFKVHLHQVELYVSKQAWLSRKCQYQIFQFFTACIKPKSTWVLLKPHTNRLVSNFVFPHLCFTPTDQELWASDPVEYLRASIDEYENISSPVSGATSFILALASVRTKIAFLPMLKFVNEILTSNAAPPQKFGALNITAALGPFVMRHPEVKGSMEDFMVRHVFPEFTASEPYMRAIACEVLGTVVKHNLEWSNPENLARHSNAVGNALDDPELPVRVQAALALTQMVAAYESVRTAVSPRVGEVIRRLLKLSDETDLDLLNTSMESMVELFQDELLPVATELTGRLCESYLRLAKDGLAQTGETNLDNVDIDTILDTDDDKIYGAMGVAKTITTIVSSVDSNQEILRQVQEVVIPIIRFTLENKLIDLFDHMYELVDNLTFKLASISPNMWPVFELTYSLFKSDAVDFLDEMLPSLDNYVSYGADVFKARPDYRQKVLDIYETAMTNESFGDNDRINGCKLAESILLNLVGHVDDHLQNIIKIAIDHIDGGHTYAFKLANMIVLINTVFYNPTAALHLMENYKPGTARLFFDRWFAAINTEDKLPRVHDKKLSLLVLSKLLEVDGTMIPASLMEGWYGIVGGALVIFKSLPQAITKRKALEQTMIDEEDEDDDDDARYLNLEGEDDEDVWDEDSAYLEMLANESARLRARSEKQVEQGDDVSEDSEESAIEEELGFFSLIDAINPYTTFKHALTSA</sequence>
<evidence type="ECO:0000256" key="6">
    <source>
        <dbReference type="ARBA" id="ARBA00023242"/>
    </source>
</evidence>
<evidence type="ECO:0000259" key="9">
    <source>
        <dbReference type="PROSITE" id="PS50166"/>
    </source>
</evidence>
<feature type="region of interest" description="Disordered" evidence="7">
    <location>
        <begin position="93"/>
        <end position="112"/>
    </location>
</feature>
<dbReference type="GO" id="GO:0005635">
    <property type="term" value="C:nuclear envelope"/>
    <property type="evidence" value="ECO:0007669"/>
    <property type="project" value="TreeGrafter"/>
</dbReference>
<keyword evidence="3" id="KW-0813">Transport</keyword>
<dbReference type="InterPro" id="IPR029071">
    <property type="entry name" value="Ubiquitin-like_domsf"/>
</dbReference>
<evidence type="ECO:0000256" key="3">
    <source>
        <dbReference type="ARBA" id="ARBA00022448"/>
    </source>
</evidence>
<gene>
    <name evidence="10" type="ORF">JVT61DRAFT_918</name>
</gene>
<dbReference type="InterPro" id="IPR025390">
    <property type="entry name" value="Dsc3_C"/>
</dbReference>
<keyword evidence="11" id="KW-1185">Reference proteome</keyword>
<dbReference type="EMBL" id="JAGFBS010000010">
    <property type="protein sequence ID" value="KAG6376890.1"/>
    <property type="molecule type" value="Genomic_DNA"/>
</dbReference>
<name>A0A8I2YRS0_9AGAM</name>
<dbReference type="Pfam" id="PF10302">
    <property type="entry name" value="Dsc3_N"/>
    <property type="match status" value="1"/>
</dbReference>
<keyword evidence="4" id="KW-0963">Cytoplasm</keyword>
<dbReference type="InterPro" id="IPR019413">
    <property type="entry name" value="Dsc3_ub-like_dom"/>
</dbReference>
<dbReference type="GO" id="GO:0005829">
    <property type="term" value="C:cytosol"/>
    <property type="evidence" value="ECO:0007669"/>
    <property type="project" value="TreeGrafter"/>
</dbReference>
<protein>
    <submittedName>
        <fullName evidence="10">Armadillo-type protein</fullName>
    </submittedName>
</protein>
<dbReference type="InterPro" id="IPR000626">
    <property type="entry name" value="Ubiquitin-like_dom"/>
</dbReference>
<dbReference type="SUPFAM" id="SSF48371">
    <property type="entry name" value="ARM repeat"/>
    <property type="match status" value="1"/>
</dbReference>
<dbReference type="PROSITE" id="PS50053">
    <property type="entry name" value="UBIQUITIN_2"/>
    <property type="match status" value="1"/>
</dbReference>
<feature type="domain" description="Ubiquitin-like" evidence="8">
    <location>
        <begin position="25"/>
        <end position="82"/>
    </location>
</feature>
<evidence type="ECO:0000313" key="11">
    <source>
        <dbReference type="Proteomes" id="UP000683000"/>
    </source>
</evidence>
<dbReference type="PROSITE" id="PS50166">
    <property type="entry name" value="IMPORTIN_B_NT"/>
    <property type="match status" value="1"/>
</dbReference>
<feature type="region of interest" description="Disordered" evidence="7">
    <location>
        <begin position="1256"/>
        <end position="1277"/>
    </location>
</feature>
<dbReference type="PANTHER" id="PTHR10997:SF18">
    <property type="entry name" value="D-IMPORTIN 7_RANBP7"/>
    <property type="match status" value="1"/>
</dbReference>
<evidence type="ECO:0000313" key="10">
    <source>
        <dbReference type="EMBL" id="KAG6376890.1"/>
    </source>
</evidence>
<reference evidence="10" key="1">
    <citation type="submission" date="2021-03" db="EMBL/GenBank/DDBJ databases">
        <title>Evolutionary innovations through gain and loss of genes in the ectomycorrhizal Boletales.</title>
        <authorList>
            <person name="Wu G."/>
            <person name="Miyauchi S."/>
            <person name="Morin E."/>
            <person name="Yang Z.-L."/>
            <person name="Xu J."/>
            <person name="Martin F.M."/>
        </authorList>
    </citation>
    <scope>NUCLEOTIDE SEQUENCE</scope>
    <source>
        <strain evidence="10">BR01</strain>
    </source>
</reference>
<evidence type="ECO:0000256" key="5">
    <source>
        <dbReference type="ARBA" id="ARBA00022927"/>
    </source>
</evidence>
<evidence type="ECO:0000256" key="4">
    <source>
        <dbReference type="ARBA" id="ARBA00022490"/>
    </source>
</evidence>
<feature type="domain" description="Importin N-terminal" evidence="9">
    <location>
        <begin position="325"/>
        <end position="403"/>
    </location>
</feature>
<dbReference type="InterPro" id="IPR001494">
    <property type="entry name" value="Importin-beta_N"/>
</dbReference>
<dbReference type="PANTHER" id="PTHR10997">
    <property type="entry name" value="IMPORTIN-7, 8, 11"/>
    <property type="match status" value="1"/>
</dbReference>
<evidence type="ECO:0000256" key="7">
    <source>
        <dbReference type="SAM" id="MobiDB-lite"/>
    </source>
</evidence>
<dbReference type="Gene3D" id="1.25.10.10">
    <property type="entry name" value="Leucine-rich Repeat Variant"/>
    <property type="match status" value="1"/>
</dbReference>
<organism evidence="10 11">
    <name type="scientific">Boletus reticuloceps</name>
    <dbReference type="NCBI Taxonomy" id="495285"/>
    <lineage>
        <taxon>Eukaryota</taxon>
        <taxon>Fungi</taxon>
        <taxon>Dikarya</taxon>
        <taxon>Basidiomycota</taxon>
        <taxon>Agaricomycotina</taxon>
        <taxon>Agaricomycetes</taxon>
        <taxon>Agaricomycetidae</taxon>
        <taxon>Boletales</taxon>
        <taxon>Boletineae</taxon>
        <taxon>Boletaceae</taxon>
        <taxon>Boletoideae</taxon>
        <taxon>Boletus</taxon>
    </lineage>
</organism>
<dbReference type="SUPFAM" id="SSF54236">
    <property type="entry name" value="Ubiquitin-like"/>
    <property type="match status" value="1"/>
</dbReference>
<accession>A0A8I2YRS0</accession>
<comment type="caution">
    <text evidence="10">The sequence shown here is derived from an EMBL/GenBank/DDBJ whole genome shotgun (WGS) entry which is preliminary data.</text>
</comment>
<dbReference type="Proteomes" id="UP000683000">
    <property type="component" value="Unassembled WGS sequence"/>
</dbReference>
<dbReference type="Pfam" id="PF13373">
    <property type="entry name" value="Dsc3_C"/>
    <property type="match status" value="1"/>
</dbReference>
<dbReference type="Gene3D" id="3.10.20.90">
    <property type="entry name" value="Phosphatidylinositol 3-kinase Catalytic Subunit, Chain A, domain 1"/>
    <property type="match status" value="1"/>
</dbReference>
<evidence type="ECO:0000259" key="8">
    <source>
        <dbReference type="PROSITE" id="PS50053"/>
    </source>
</evidence>
<evidence type="ECO:0000256" key="2">
    <source>
        <dbReference type="ARBA" id="ARBA00004496"/>
    </source>
</evidence>
<proteinExistence type="predicted"/>
<feature type="compositionally biased region" description="Acidic residues" evidence="7">
    <location>
        <begin position="1265"/>
        <end position="1277"/>
    </location>
</feature>
<dbReference type="Pfam" id="PF03810">
    <property type="entry name" value="IBN_N"/>
    <property type="match status" value="1"/>
</dbReference>
<dbReference type="GO" id="GO:0031267">
    <property type="term" value="F:small GTPase binding"/>
    <property type="evidence" value="ECO:0007669"/>
    <property type="project" value="InterPro"/>
</dbReference>